<organism evidence="8 9">
    <name type="scientific">Nocardioides koreensis</name>
    <dbReference type="NCBI Taxonomy" id="433651"/>
    <lineage>
        <taxon>Bacteria</taxon>
        <taxon>Bacillati</taxon>
        <taxon>Actinomycetota</taxon>
        <taxon>Actinomycetes</taxon>
        <taxon>Propionibacteriales</taxon>
        <taxon>Nocardioidaceae</taxon>
        <taxon>Nocardioides</taxon>
    </lineage>
</organism>
<dbReference type="InterPro" id="IPR000683">
    <property type="entry name" value="Gfo/Idh/MocA-like_OxRdtase_N"/>
</dbReference>
<feature type="domain" description="Alcohol dehydrogenase-like C-terminal" evidence="6">
    <location>
        <begin position="182"/>
        <end position="303"/>
    </location>
</feature>
<name>A0ABN2ZJA0_9ACTN</name>
<evidence type="ECO:0000256" key="2">
    <source>
        <dbReference type="ARBA" id="ARBA00008072"/>
    </source>
</evidence>
<dbReference type="RefSeq" id="WP_344149684.1">
    <property type="nucleotide sequence ID" value="NZ_BAAAQR010000003.1"/>
</dbReference>
<dbReference type="PANTHER" id="PTHR43350">
    <property type="entry name" value="NAD-DEPENDENT ALCOHOL DEHYDROGENASE"/>
    <property type="match status" value="1"/>
</dbReference>
<dbReference type="SUPFAM" id="SSF51735">
    <property type="entry name" value="NAD(P)-binding Rossmann-fold domains"/>
    <property type="match status" value="2"/>
</dbReference>
<feature type="domain" description="Gfo/Idh/MocA-like oxidoreductase N-terminal" evidence="7">
    <location>
        <begin position="411"/>
        <end position="531"/>
    </location>
</feature>
<dbReference type="Proteomes" id="UP001501771">
    <property type="component" value="Unassembled WGS sequence"/>
</dbReference>
<evidence type="ECO:0000259" key="6">
    <source>
        <dbReference type="Pfam" id="PF00107"/>
    </source>
</evidence>
<evidence type="ECO:0000256" key="5">
    <source>
        <dbReference type="ARBA" id="ARBA00023002"/>
    </source>
</evidence>
<dbReference type="Gene3D" id="3.30.360.10">
    <property type="entry name" value="Dihydrodipicolinate Reductase, domain 2"/>
    <property type="match status" value="1"/>
</dbReference>
<evidence type="ECO:0000313" key="9">
    <source>
        <dbReference type="Proteomes" id="UP001501771"/>
    </source>
</evidence>
<dbReference type="CDD" id="cd08255">
    <property type="entry name" value="2-desacetyl-2-hydroxyethyl_bacteriochlorophyllide_like"/>
    <property type="match status" value="1"/>
</dbReference>
<dbReference type="InterPro" id="IPR011032">
    <property type="entry name" value="GroES-like_sf"/>
</dbReference>
<comment type="cofactor">
    <cofactor evidence="1">
        <name>Zn(2+)</name>
        <dbReference type="ChEBI" id="CHEBI:29105"/>
    </cofactor>
</comment>
<proteinExistence type="inferred from homology"/>
<comment type="caution">
    <text evidence="8">The sequence shown here is derived from an EMBL/GenBank/DDBJ whole genome shotgun (WGS) entry which is preliminary data.</text>
</comment>
<dbReference type="PANTHER" id="PTHR43350:SF19">
    <property type="entry name" value="D-GULOSIDE 3-DEHYDROGENASE"/>
    <property type="match status" value="1"/>
</dbReference>
<dbReference type="SUPFAM" id="SSF55347">
    <property type="entry name" value="Glyceraldehyde-3-phosphate dehydrogenase-like, C-terminal domain"/>
    <property type="match status" value="1"/>
</dbReference>
<evidence type="ECO:0000259" key="7">
    <source>
        <dbReference type="Pfam" id="PF01408"/>
    </source>
</evidence>
<accession>A0ABN2ZJA0</accession>
<dbReference type="Pfam" id="PF01408">
    <property type="entry name" value="GFO_IDH_MocA"/>
    <property type="match status" value="1"/>
</dbReference>
<reference evidence="8 9" key="1">
    <citation type="journal article" date="2019" name="Int. J. Syst. Evol. Microbiol.">
        <title>The Global Catalogue of Microorganisms (GCM) 10K type strain sequencing project: providing services to taxonomists for standard genome sequencing and annotation.</title>
        <authorList>
            <consortium name="The Broad Institute Genomics Platform"/>
            <consortium name="The Broad Institute Genome Sequencing Center for Infectious Disease"/>
            <person name="Wu L."/>
            <person name="Ma J."/>
        </authorList>
    </citation>
    <scope>NUCLEOTIDE SEQUENCE [LARGE SCALE GENOMIC DNA]</scope>
    <source>
        <strain evidence="8 9">JCM 16022</strain>
    </source>
</reference>
<evidence type="ECO:0000256" key="1">
    <source>
        <dbReference type="ARBA" id="ARBA00001947"/>
    </source>
</evidence>
<keyword evidence="3" id="KW-0479">Metal-binding</keyword>
<sequence>MKQVAQNYRSGELLVLDAPAPACRPGGVLVRTSYSLISTGTELMKVSEARMSLLGKARARPDQVRKLMDSVAQQGPVAAYKKAINRLDSYTPLGYSLCGVVVEVGAGAEEFSVGDVVAAAGNEFALHAEVNWVPTNLCVRVPDGVEPQHAAFATVGAIAMQGVRRAEVQLGETACVVGLGLVGQLVVRLLVAAGVRVVGVDTVEDRCQMAVKAGAIACAGPDAEGAAHIEQVLLAATGGLGADHVFLAAGGSSNGPVELAARLARDRARVVDIGKTRLDLPWNDYYEKELDVRFSRSYGPGRYDDRYELDGIDYPAGYVRWTERRNLECFVDLIAAESLDVSSLVSGVHPVTEATEVYEQLRTGALHGVGFLLEYPSPAAAHVASEPAARTLTRTPAAVSHPRPASGPTVRLGFIGAGNYASSMLLPHLAKDPGATLATVATTRALSAVNAQRKFGFATVTTDSEVVLDDPTIDAVVVATRHHSHADFVCRALERGKAVFVEKPLALSEAELDRVVETVERTGNDRLMVGFNRRFAPLFTQMQRRFGPVDAPVIARYLVNAGRLEAGSWYLDQGLEGSRFLGEGGHFIDTLGAWIGHPPVEVDARQTPGGADLQVSLRFADGSLGTISYVTGGDSRFPKETFDVTGGGRNARLDNFTRATVWSRDGKDVKRALGGQDKGQRAQLAAFVEAVRAGSPMPIDAGSLVATTRATIATEQSLVSGQRVML</sequence>
<dbReference type="InterPro" id="IPR036291">
    <property type="entry name" value="NAD(P)-bd_dom_sf"/>
</dbReference>
<keyword evidence="4" id="KW-0862">Zinc</keyword>
<keyword evidence="5" id="KW-0560">Oxidoreductase</keyword>
<dbReference type="InterPro" id="IPR013149">
    <property type="entry name" value="ADH-like_C"/>
</dbReference>
<dbReference type="SUPFAM" id="SSF50129">
    <property type="entry name" value="GroES-like"/>
    <property type="match status" value="1"/>
</dbReference>
<gene>
    <name evidence="8" type="ORF">GCM10009844_15040</name>
</gene>
<protein>
    <submittedName>
        <fullName evidence="8">Bi-domain-containing oxidoreductase</fullName>
    </submittedName>
</protein>
<dbReference type="Gene3D" id="3.90.180.10">
    <property type="entry name" value="Medium-chain alcohol dehydrogenases, catalytic domain"/>
    <property type="match status" value="2"/>
</dbReference>
<evidence type="ECO:0000256" key="3">
    <source>
        <dbReference type="ARBA" id="ARBA00022723"/>
    </source>
</evidence>
<comment type="similarity">
    <text evidence="2">Belongs to the zinc-containing alcohol dehydrogenase family.</text>
</comment>
<keyword evidence="9" id="KW-1185">Reference proteome</keyword>
<dbReference type="Pfam" id="PF00107">
    <property type="entry name" value="ADH_zinc_N"/>
    <property type="match status" value="1"/>
</dbReference>
<dbReference type="Gene3D" id="3.40.50.720">
    <property type="entry name" value="NAD(P)-binding Rossmann-like Domain"/>
    <property type="match status" value="2"/>
</dbReference>
<evidence type="ECO:0000256" key="4">
    <source>
        <dbReference type="ARBA" id="ARBA00022833"/>
    </source>
</evidence>
<dbReference type="EMBL" id="BAAAQR010000003">
    <property type="protein sequence ID" value="GAA2143075.1"/>
    <property type="molecule type" value="Genomic_DNA"/>
</dbReference>
<evidence type="ECO:0000313" key="8">
    <source>
        <dbReference type="EMBL" id="GAA2143075.1"/>
    </source>
</evidence>